<keyword evidence="4" id="KW-1185">Reference proteome</keyword>
<sequence>MEIGETIKKYRKEAGLTQKEVAKRVGVSAPAVNKWENGYSLPDISLLSPLARLFHVSVDELLAHEKGLTDNEANRLVEEALERLQTEPFEEVLEWMKGYIERYPNAYFLALWAARVFESQELRLGLPEDKKNEEFILDCYQRVLESEEEGLRISAAESLYYFYYRKKDYTKAEQYLAYFSEENPERKRKLAAIYRETNRQEEAYKMLEELLYGSYQRANQVFQDLYQMALGEEDYTKAHLLVDKMAALAQLFEIGKYHEVCQGLELATLEQDEEWTLLIMEQILSNLESLYGFTESPLYAHMEFRDTDYTSYLAKVKEDLLQGLKDEDVYGYMKNNQKWQELKGDNHENIRN</sequence>
<comment type="caution">
    <text evidence="3">The sequence shown here is derived from an EMBL/GenBank/DDBJ whole genome shotgun (WGS) entry which is preliminary data.</text>
</comment>
<accession>A0ABT1EFJ8</accession>
<reference evidence="3 4" key="1">
    <citation type="journal article" date="2022" name="Genome Biol. Evol.">
        <title>Host diet, physiology and behaviors set the stage for Lachnospiraceae cladogenesis.</title>
        <authorList>
            <person name="Vera-Ponce De Leon A."/>
            <person name="Schneider M."/>
            <person name="Jahnes B.C."/>
            <person name="Sadowski V."/>
            <person name="Camuy-Velez L.A."/>
            <person name="Duan J."/>
            <person name="Sabree Z.L."/>
        </authorList>
    </citation>
    <scope>NUCLEOTIDE SEQUENCE [LARGE SCALE GENOMIC DNA]</scope>
    <source>
        <strain evidence="3 4">PAL227</strain>
    </source>
</reference>
<feature type="domain" description="HTH cro/C1-type" evidence="2">
    <location>
        <begin position="7"/>
        <end position="61"/>
    </location>
</feature>
<dbReference type="PANTHER" id="PTHR46558:SF11">
    <property type="entry name" value="HTH-TYPE TRANSCRIPTIONAL REGULATOR XRE"/>
    <property type="match status" value="1"/>
</dbReference>
<dbReference type="CDD" id="cd00093">
    <property type="entry name" value="HTH_XRE"/>
    <property type="match status" value="1"/>
</dbReference>
<dbReference type="EMBL" id="JAMZFV010000003">
    <property type="protein sequence ID" value="MCP1109469.1"/>
    <property type="molecule type" value="Genomic_DNA"/>
</dbReference>
<dbReference type="InterPro" id="IPR001387">
    <property type="entry name" value="Cro/C1-type_HTH"/>
</dbReference>
<dbReference type="Gene3D" id="1.10.260.40">
    <property type="entry name" value="lambda repressor-like DNA-binding domains"/>
    <property type="match status" value="1"/>
</dbReference>
<evidence type="ECO:0000313" key="4">
    <source>
        <dbReference type="Proteomes" id="UP001523565"/>
    </source>
</evidence>
<name>A0ABT1EFJ8_9FIRM</name>
<evidence type="ECO:0000313" key="3">
    <source>
        <dbReference type="EMBL" id="MCP1109469.1"/>
    </source>
</evidence>
<dbReference type="SUPFAM" id="SSF47413">
    <property type="entry name" value="lambda repressor-like DNA-binding domains"/>
    <property type="match status" value="1"/>
</dbReference>
<dbReference type="Pfam" id="PF01381">
    <property type="entry name" value="HTH_3"/>
    <property type="match status" value="1"/>
</dbReference>
<evidence type="ECO:0000259" key="2">
    <source>
        <dbReference type="PROSITE" id="PS50943"/>
    </source>
</evidence>
<dbReference type="RefSeq" id="WP_262068377.1">
    <property type="nucleotide sequence ID" value="NZ_JAMXOC010000003.1"/>
</dbReference>
<dbReference type="PANTHER" id="PTHR46558">
    <property type="entry name" value="TRACRIPTIONAL REGULATORY PROTEIN-RELATED-RELATED"/>
    <property type="match status" value="1"/>
</dbReference>
<proteinExistence type="predicted"/>
<keyword evidence="1" id="KW-0238">DNA-binding</keyword>
<dbReference type="Proteomes" id="UP001523565">
    <property type="component" value="Unassembled WGS sequence"/>
</dbReference>
<evidence type="ECO:0000256" key="1">
    <source>
        <dbReference type="ARBA" id="ARBA00023125"/>
    </source>
</evidence>
<gene>
    <name evidence="3" type="ORF">NK118_04295</name>
</gene>
<dbReference type="InterPro" id="IPR010982">
    <property type="entry name" value="Lambda_DNA-bd_dom_sf"/>
</dbReference>
<protein>
    <submittedName>
        <fullName evidence="3">Helix-turn-helix domain-containing protein</fullName>
    </submittedName>
</protein>
<dbReference type="SMART" id="SM00530">
    <property type="entry name" value="HTH_XRE"/>
    <property type="match status" value="1"/>
</dbReference>
<organism evidence="3 4">
    <name type="scientific">Ohessyouella blattaphilus</name>
    <dbReference type="NCBI Taxonomy" id="2949333"/>
    <lineage>
        <taxon>Bacteria</taxon>
        <taxon>Bacillati</taxon>
        <taxon>Bacillota</taxon>
        <taxon>Clostridia</taxon>
        <taxon>Lachnospirales</taxon>
        <taxon>Lachnospiraceae</taxon>
        <taxon>Ohessyouella</taxon>
    </lineage>
</organism>
<dbReference type="PROSITE" id="PS50943">
    <property type="entry name" value="HTH_CROC1"/>
    <property type="match status" value="1"/>
</dbReference>